<dbReference type="Proteomes" id="UP001151760">
    <property type="component" value="Unassembled WGS sequence"/>
</dbReference>
<comment type="caution">
    <text evidence="1">The sequence shown here is derived from an EMBL/GenBank/DDBJ whole genome shotgun (WGS) entry which is preliminary data.</text>
</comment>
<organism evidence="1 3">
    <name type="scientific">Tanacetum coccineum</name>
    <dbReference type="NCBI Taxonomy" id="301880"/>
    <lineage>
        <taxon>Eukaryota</taxon>
        <taxon>Viridiplantae</taxon>
        <taxon>Streptophyta</taxon>
        <taxon>Embryophyta</taxon>
        <taxon>Tracheophyta</taxon>
        <taxon>Spermatophyta</taxon>
        <taxon>Magnoliopsida</taxon>
        <taxon>eudicotyledons</taxon>
        <taxon>Gunneridae</taxon>
        <taxon>Pentapetalae</taxon>
        <taxon>asterids</taxon>
        <taxon>campanulids</taxon>
        <taxon>Asterales</taxon>
        <taxon>Asteraceae</taxon>
        <taxon>Asteroideae</taxon>
        <taxon>Anthemideae</taxon>
        <taxon>Anthemidinae</taxon>
        <taxon>Tanacetum</taxon>
    </lineage>
</organism>
<evidence type="ECO:0000313" key="1">
    <source>
        <dbReference type="EMBL" id="GJS93358.1"/>
    </source>
</evidence>
<sequence length="82" mass="8895">MTRVLCMHRIHISTHICYIAANSHSGDARAVNRELDSLVQQNVAMIACRAVNTGVIFETGSDNLYVTAASSSLFKLTPIMAS</sequence>
<evidence type="ECO:0000313" key="2">
    <source>
        <dbReference type="EMBL" id="GJT05370.1"/>
    </source>
</evidence>
<protein>
    <submittedName>
        <fullName evidence="1">Uncharacterized protein</fullName>
    </submittedName>
</protein>
<evidence type="ECO:0000313" key="3">
    <source>
        <dbReference type="Proteomes" id="UP001151760"/>
    </source>
</evidence>
<dbReference type="EMBL" id="BQNB010012581">
    <property type="protein sequence ID" value="GJT05370.1"/>
    <property type="molecule type" value="Genomic_DNA"/>
</dbReference>
<gene>
    <name evidence="1" type="ORF">Tco_0800326</name>
    <name evidence="2" type="ORF">Tco_0839832</name>
</gene>
<proteinExistence type="predicted"/>
<reference evidence="1" key="1">
    <citation type="journal article" date="2022" name="Int. J. Mol. Sci.">
        <title>Draft Genome of Tanacetum Coccineum: Genomic Comparison of Closely Related Tanacetum-Family Plants.</title>
        <authorList>
            <person name="Yamashiro T."/>
            <person name="Shiraishi A."/>
            <person name="Nakayama K."/>
            <person name="Satake H."/>
        </authorList>
    </citation>
    <scope>NUCLEOTIDE SEQUENCE</scope>
</reference>
<keyword evidence="3" id="KW-1185">Reference proteome</keyword>
<accession>A0ABQ4ZSR2</accession>
<name>A0ABQ4ZSR2_9ASTR</name>
<dbReference type="EMBL" id="BQNB010011651">
    <property type="protein sequence ID" value="GJS93358.1"/>
    <property type="molecule type" value="Genomic_DNA"/>
</dbReference>
<reference evidence="1" key="2">
    <citation type="submission" date="2022-01" db="EMBL/GenBank/DDBJ databases">
        <authorList>
            <person name="Yamashiro T."/>
            <person name="Shiraishi A."/>
            <person name="Satake H."/>
            <person name="Nakayama K."/>
        </authorList>
    </citation>
    <scope>NUCLEOTIDE SEQUENCE</scope>
</reference>